<feature type="region of interest" description="Disordered" evidence="1">
    <location>
        <begin position="1"/>
        <end position="35"/>
    </location>
</feature>
<protein>
    <submittedName>
        <fullName evidence="2">Uncharacterized protein MANES_12G132200</fullName>
    </submittedName>
</protein>
<name>A0A2P2J2K1_RHIMU</name>
<evidence type="ECO:0000313" key="2">
    <source>
        <dbReference type="EMBL" id="MBW87690.1"/>
    </source>
</evidence>
<reference evidence="2" key="1">
    <citation type="submission" date="2018-02" db="EMBL/GenBank/DDBJ databases">
        <title>Rhizophora mucronata_Transcriptome.</title>
        <authorList>
            <person name="Meera S.P."/>
            <person name="Sreeshan A."/>
            <person name="Augustine A."/>
        </authorList>
    </citation>
    <scope>NUCLEOTIDE SEQUENCE</scope>
    <source>
        <tissue evidence="2">Leaf</tissue>
    </source>
</reference>
<organism evidence="2">
    <name type="scientific">Rhizophora mucronata</name>
    <name type="common">Asiatic mangrove</name>
    <dbReference type="NCBI Taxonomy" id="61149"/>
    <lineage>
        <taxon>Eukaryota</taxon>
        <taxon>Viridiplantae</taxon>
        <taxon>Streptophyta</taxon>
        <taxon>Embryophyta</taxon>
        <taxon>Tracheophyta</taxon>
        <taxon>Spermatophyta</taxon>
        <taxon>Magnoliopsida</taxon>
        <taxon>eudicotyledons</taxon>
        <taxon>Gunneridae</taxon>
        <taxon>Pentapetalae</taxon>
        <taxon>rosids</taxon>
        <taxon>fabids</taxon>
        <taxon>Malpighiales</taxon>
        <taxon>Rhizophoraceae</taxon>
        <taxon>Rhizophora</taxon>
    </lineage>
</organism>
<evidence type="ECO:0000256" key="1">
    <source>
        <dbReference type="SAM" id="MobiDB-lite"/>
    </source>
</evidence>
<dbReference type="EMBL" id="GGEC01007207">
    <property type="protein sequence ID" value="MBW87690.1"/>
    <property type="molecule type" value="Transcribed_RNA"/>
</dbReference>
<proteinExistence type="predicted"/>
<accession>A0A2P2J2K1</accession>
<feature type="compositionally biased region" description="Gly residues" evidence="1">
    <location>
        <begin position="26"/>
        <end position="35"/>
    </location>
</feature>
<dbReference type="AlphaFoldDB" id="A0A2P2J2K1"/>
<sequence length="35" mass="3686">MVAKIGGRRGMAEGTEAVLRRRWREGAGGEGRGTG</sequence>